<evidence type="ECO:0000313" key="1">
    <source>
        <dbReference type="EMBL" id="AAF71108.1"/>
    </source>
</evidence>
<reference evidence="2" key="2">
    <citation type="journal article" date="2001" name="Science">
        <title>The sequence of the human genome.</title>
        <authorList>
            <person name="Venter J.C."/>
            <person name="Adams M.D."/>
            <person name="Myers E.W."/>
            <person name="Li P.W."/>
            <person name="Mural R.J."/>
            <person name="Sutton G.G."/>
            <person name="Smith H.O."/>
            <person name="Yandell M."/>
            <person name="Evans C.A."/>
            <person name="Holt R.A."/>
            <person name="Gocayne J.D."/>
            <person name="Amanatides P."/>
            <person name="Ballew R.M."/>
            <person name="Huson D.H."/>
            <person name="Wortman J.R."/>
            <person name="Zhang Q."/>
            <person name="Kodira C.D."/>
            <person name="Zheng X.H."/>
            <person name="Chen L."/>
            <person name="Skupski M."/>
            <person name="Subramanian G."/>
            <person name="Thomas P.D."/>
            <person name="Zhang J."/>
            <person name="Gabor Miklos G.L."/>
            <person name="Nelson C."/>
            <person name="Broder S."/>
            <person name="Clark A.G."/>
            <person name="Nadeau J."/>
            <person name="McKusick V.A."/>
            <person name="Zinder N."/>
            <person name="Levine A.J."/>
            <person name="Roberts R.J."/>
            <person name="Simon M."/>
            <person name="Slayman C."/>
            <person name="Hunkapiller M."/>
            <person name="Bolanos R."/>
            <person name="Delcher A."/>
            <person name="Dew I."/>
            <person name="Fasulo D."/>
            <person name="Flanigan M."/>
            <person name="Florea L."/>
            <person name="Halpern A."/>
            <person name="Hannenhalli S."/>
            <person name="Kravitz S."/>
            <person name="Levy S."/>
            <person name="Mobarry C."/>
            <person name="Reinert K."/>
            <person name="Remington K."/>
            <person name="Abu-Threideh J."/>
            <person name="Beasley E."/>
            <person name="Biddick K."/>
            <person name="Bonazzi V."/>
            <person name="Brandon R."/>
            <person name="Cargill M."/>
            <person name="Chandramouliswaran I."/>
            <person name="Charlab R."/>
            <person name="Chaturvedi K."/>
            <person name="Deng Z."/>
            <person name="Di Francesco V."/>
            <person name="Dunn P."/>
            <person name="Eilbeck K."/>
            <person name="Evangelista C."/>
            <person name="Gabrielian A.E."/>
            <person name="Gan W."/>
            <person name="Ge W."/>
            <person name="Gong F."/>
            <person name="Gu Z."/>
            <person name="Guan P."/>
            <person name="Heiman T.J."/>
            <person name="Higgins M.E."/>
            <person name="Ji R.R."/>
            <person name="Ke Z."/>
            <person name="Ketchum K.A."/>
            <person name="Lai Z."/>
            <person name="Lei Y."/>
            <person name="Li Z."/>
            <person name="Li J."/>
            <person name="Liang Y."/>
            <person name="Lin X."/>
            <person name="Lu F."/>
            <person name="Merkulov G.V."/>
            <person name="Milshina N."/>
            <person name="Moore H.M."/>
            <person name="Naik A.K."/>
            <person name="Narayan V.A."/>
            <person name="Neelam B."/>
            <person name="Nusskern D."/>
            <person name="Rusch D.B."/>
            <person name="Salzberg S."/>
            <person name="Shao W."/>
            <person name="Shue B."/>
            <person name="Sun J."/>
            <person name="Wang Z."/>
            <person name="Wang A."/>
            <person name="Wang X."/>
            <person name="Wang J."/>
            <person name="Wei M."/>
            <person name="Wides R."/>
            <person name="Xiao C."/>
            <person name="Yan C."/>
            <person name="Yao A."/>
            <person name="Ye J."/>
            <person name="Zhan M."/>
            <person name="Zhang W."/>
            <person name="Zhang H."/>
            <person name="Zhao Q."/>
            <person name="Zheng L."/>
            <person name="Zhong F."/>
            <person name="Zhong W."/>
            <person name="Zhu S."/>
            <person name="Zhao S."/>
            <person name="Gilbert D."/>
            <person name="Baumhueter S."/>
            <person name="Spier G."/>
            <person name="Carter C."/>
            <person name="Cravchik A."/>
            <person name="Woodage T."/>
            <person name="Ali F."/>
            <person name="An H."/>
            <person name="Awe A."/>
            <person name="Baldwin D."/>
            <person name="Baden H."/>
            <person name="Barnstead M."/>
            <person name="Barrow I."/>
            <person name="Beeson K."/>
            <person name="Busam D."/>
            <person name="Carver A."/>
            <person name="Center A."/>
            <person name="Cheng M.L."/>
            <person name="Curry L."/>
            <person name="Danaher S."/>
            <person name="Davenport L."/>
            <person name="Desilets R."/>
            <person name="Dietz S."/>
            <person name="Dodson K."/>
            <person name="Doup L."/>
            <person name="Ferriera S."/>
            <person name="Garg N."/>
            <person name="Gluecksmann A."/>
            <person name="Hart B."/>
            <person name="Haynes J."/>
            <person name="Haynes C."/>
            <person name="Heiner C."/>
            <person name="Hladun S."/>
            <person name="Hostin D."/>
            <person name="Houck J."/>
            <person name="Howland T."/>
            <person name="Ibegwam C."/>
            <person name="Johnson J."/>
            <person name="Kalush F."/>
            <person name="Kline L."/>
            <person name="Koduru S."/>
            <person name="Love A."/>
            <person name="Mann F."/>
            <person name="May D."/>
            <person name="McCawley S."/>
            <person name="McIntosh T."/>
            <person name="McMullen I."/>
            <person name="Moy M."/>
            <person name="Moy L."/>
            <person name="Murphy B."/>
            <person name="Nelson K."/>
            <person name="Pfannkoch C."/>
            <person name="Pratts E."/>
            <person name="Puri V."/>
            <person name="Qureshi H."/>
            <person name="Reardon M."/>
            <person name="Rodriguez R."/>
            <person name="Rogers Y.H."/>
            <person name="Romblad D."/>
            <person name="Ruhfel B."/>
            <person name="Scott R."/>
            <person name="Sitter C."/>
            <person name="Smallwood M."/>
            <person name="Stewart E."/>
            <person name="Strong R."/>
            <person name="Suh E."/>
            <person name="Thomas R."/>
            <person name="Tint N.N."/>
            <person name="Tse S."/>
            <person name="Vech C."/>
            <person name="Wang G."/>
            <person name="Wetter J."/>
            <person name="Williams S."/>
            <person name="Williams M."/>
            <person name="Windsor S."/>
            <person name="Winn-Deen E."/>
            <person name="Wolfe K."/>
            <person name="Zaveri J."/>
            <person name="Zaveri K."/>
            <person name="Abril J.F."/>
            <person name="Guigo R."/>
            <person name="Campbell M.J."/>
            <person name="Sjolander K.V."/>
            <person name="Karlak B."/>
            <person name="Kejariwal A."/>
            <person name="Mi H."/>
            <person name="Lazareva B."/>
            <person name="Hatton T."/>
            <person name="Narechania A."/>
            <person name="Diemer K."/>
            <person name="Muruganujan A."/>
            <person name="Guo N."/>
            <person name="Sato S."/>
            <person name="Bafna V."/>
            <person name="Istrail S."/>
            <person name="Lippert R."/>
            <person name="Schwartz R."/>
            <person name="Walenz B."/>
            <person name="Yooseph S."/>
            <person name="Allen D."/>
            <person name="Basu A."/>
            <person name="Baxendale J."/>
            <person name="Blick L."/>
            <person name="Caminha M."/>
            <person name="Carnes-Stine J."/>
            <person name="Caulk P."/>
            <person name="Chiang Y.H."/>
            <person name="Coyne M."/>
            <person name="Dahlke C."/>
            <person name="Mays A."/>
            <person name="Dombroski M."/>
            <person name="Donnelly M."/>
            <person name="Ely D."/>
            <person name="Esparham S."/>
            <person name="Fosler C."/>
            <person name="Gire H."/>
            <person name="Glanowski S."/>
            <person name="Glasser K."/>
            <person name="Glodek A."/>
            <person name="Gorokhov M."/>
            <person name="Graham K."/>
            <person name="Gropman B."/>
            <person name="Harris M."/>
            <person name="Heil J."/>
            <person name="Henderson S."/>
            <person name="Hoover J."/>
            <person name="Jennings D."/>
            <person name="Jordan C."/>
            <person name="Jordan J."/>
            <person name="Kasha J."/>
            <person name="Kagan L."/>
            <person name="Kraft C."/>
            <person name="Levitsky A."/>
            <person name="Lewis M."/>
            <person name="Liu X."/>
            <person name="Lopez J."/>
            <person name="Ma D."/>
            <person name="Majoros W."/>
            <person name="McDaniel J."/>
            <person name="Murphy S."/>
            <person name="Newman M."/>
            <person name="Nguyen T."/>
            <person name="Nguyen N."/>
            <person name="Nodell M."/>
            <person name="Pan S."/>
            <person name="Peck J."/>
            <person name="Peterson M."/>
            <person name="Rowe W."/>
            <person name="Sanders R."/>
            <person name="Scott J."/>
            <person name="Simpson M."/>
            <person name="Smith T."/>
            <person name="Sprague A."/>
            <person name="Stockwell T."/>
            <person name="Turner R."/>
            <person name="Venter E."/>
            <person name="Wang M."/>
            <person name="Wen M."/>
            <person name="Wu D."/>
            <person name="Wu M."/>
            <person name="Xia A."/>
            <person name="Zandieh A."/>
            <person name="Zhu X."/>
        </authorList>
    </citation>
    <scope>NUCLEOTIDE SEQUENCE</scope>
</reference>
<evidence type="ECO:0000313" key="2">
    <source>
        <dbReference type="EMBL" id="EAW62118.1"/>
    </source>
</evidence>
<reference evidence="2" key="3">
    <citation type="submission" date="2005-09" db="EMBL/GenBank/DDBJ databases">
        <authorList>
            <person name="Mural R.J."/>
            <person name="Istrail S."/>
            <person name="Sutton G."/>
            <person name="Florea L."/>
            <person name="Halpern A.L."/>
            <person name="Mobarry C.M."/>
            <person name="Lippert R."/>
            <person name="Walenz B."/>
            <person name="Shatkay H."/>
            <person name="Dew I."/>
            <person name="Miller J.R."/>
            <person name="Flanigan M.J."/>
            <person name="Edwards N.J."/>
            <person name="Bolanos R."/>
            <person name="Fasulo D."/>
            <person name="Halldorsson B.V."/>
            <person name="Hannenhalli S."/>
            <person name="Turner R."/>
            <person name="Yooseph S."/>
            <person name="Lu F."/>
            <person name="Nusskern D.R."/>
            <person name="Shue B.C."/>
            <person name="Zheng X.H."/>
            <person name="Zhong F."/>
            <person name="Delcher A.L."/>
            <person name="Huson D.H."/>
            <person name="Kravitz S.A."/>
            <person name="Mouchard L."/>
            <person name="Reinert K."/>
            <person name="Remington K.A."/>
            <person name="Clark A.G."/>
            <person name="Waterman M.S."/>
            <person name="Eichler E.E."/>
            <person name="Adams M.D."/>
            <person name="Hunkapiller M.W."/>
            <person name="Myers E.W."/>
            <person name="Venter J.C."/>
        </authorList>
    </citation>
    <scope>NUCLEOTIDE SEQUENCE</scope>
</reference>
<gene>
    <name evidence="2" type="ORF">hCG_18781</name>
</gene>
<dbReference type="EMBL" id="CH471062">
    <property type="protein sequence ID" value="EAW62118.1"/>
    <property type="molecule type" value="Genomic_DNA"/>
</dbReference>
<dbReference type="EMBL" id="AF116688">
    <property type="protein sequence ID" value="AAF71108.1"/>
    <property type="molecule type" value="mRNA"/>
</dbReference>
<sequence>MFTLSFKKQSNDISSFPTFSFPVKTVYRYHFPIILFTYDTVLSGCIDFHFHNRISRFPKLEYLILKKILNN</sequence>
<proteinExistence type="evidence at transcript level"/>
<accession>Q9P1E7</accession>
<organism evidence="1">
    <name type="scientific">Homo sapiens</name>
    <name type="common">Human</name>
    <dbReference type="NCBI Taxonomy" id="9606"/>
    <lineage>
        <taxon>Eukaryota</taxon>
        <taxon>Metazoa</taxon>
        <taxon>Chordata</taxon>
        <taxon>Craniata</taxon>
        <taxon>Vertebrata</taxon>
        <taxon>Euteleostomi</taxon>
        <taxon>Mammalia</taxon>
        <taxon>Eutheria</taxon>
        <taxon>Euarchontoglires</taxon>
        <taxon>Primates</taxon>
        <taxon>Haplorrhini</taxon>
        <taxon>Catarrhini</taxon>
        <taxon>Hominidae</taxon>
        <taxon>Homo</taxon>
    </lineage>
</organism>
<dbReference type="AlphaFoldDB" id="Q9P1E7"/>
<protein>
    <submittedName>
        <fullName evidence="2">HCG18781</fullName>
    </submittedName>
    <submittedName>
        <fullName evidence="1">PRO2133</fullName>
    </submittedName>
</protein>
<reference evidence="1" key="1">
    <citation type="submission" date="1998-12" db="EMBL/GenBank/DDBJ databases">
        <title>Functional prediction of the coding sequences of 121 new genes deduced by analysis of cDNA clones from human fetal liver.</title>
        <authorList>
            <person name="Zhang C."/>
            <person name="Yu Y."/>
            <person name="Zhang S."/>
            <person name="Wei H."/>
            <person name="Zhou G."/>
            <person name="Ouyang S."/>
            <person name="Luo L."/>
            <person name="Bi J."/>
            <person name="Liu M."/>
            <person name="He F."/>
        </authorList>
    </citation>
    <scope>NUCLEOTIDE SEQUENCE</scope>
    <source>
        <tissue evidence="1">Liver</tissue>
    </source>
</reference>
<name>Q9P1E7_HUMAN</name>